<evidence type="ECO:0000313" key="1">
    <source>
        <dbReference type="EMBL" id="SEW01671.1"/>
    </source>
</evidence>
<dbReference type="EMBL" id="FOJI01000003">
    <property type="protein sequence ID" value="SEW01671.1"/>
    <property type="molecule type" value="Genomic_DNA"/>
</dbReference>
<dbReference type="InterPro" id="IPR018708">
    <property type="entry name" value="DUF2225"/>
</dbReference>
<gene>
    <name evidence="1" type="ORF">SAMN05421659_103162</name>
</gene>
<dbReference type="Pfam" id="PF09986">
    <property type="entry name" value="DUF2225"/>
    <property type="match status" value="1"/>
</dbReference>
<dbReference type="Proteomes" id="UP000199701">
    <property type="component" value="Unassembled WGS sequence"/>
</dbReference>
<dbReference type="OrthoDB" id="9780343at2"/>
<evidence type="ECO:0000313" key="2">
    <source>
        <dbReference type="Proteomes" id="UP000199701"/>
    </source>
</evidence>
<name>A0A1I0NJJ0_9FIRM</name>
<reference evidence="1 2" key="1">
    <citation type="submission" date="2016-10" db="EMBL/GenBank/DDBJ databases">
        <authorList>
            <person name="de Groot N.N."/>
        </authorList>
    </citation>
    <scope>NUCLEOTIDE SEQUENCE [LARGE SCALE GENOMIC DNA]</scope>
    <source>
        <strain evidence="1 2">DSM 9179</strain>
    </source>
</reference>
<keyword evidence="2" id="KW-1185">Reference proteome</keyword>
<dbReference type="STRING" id="99656.SAMN05421659_103162"/>
<evidence type="ECO:0008006" key="3">
    <source>
        <dbReference type="Google" id="ProtNLM"/>
    </source>
</evidence>
<dbReference type="AlphaFoldDB" id="A0A1I0NJJ0"/>
<accession>A0A1I0NJJ0</accession>
<dbReference type="RefSeq" id="WP_092451301.1">
    <property type="nucleotide sequence ID" value="NZ_FOJI01000003.1"/>
</dbReference>
<organism evidence="1 2">
    <name type="scientific">[Clostridium] fimetarium</name>
    <dbReference type="NCBI Taxonomy" id="99656"/>
    <lineage>
        <taxon>Bacteria</taxon>
        <taxon>Bacillati</taxon>
        <taxon>Bacillota</taxon>
        <taxon>Clostridia</taxon>
        <taxon>Lachnospirales</taxon>
        <taxon>Lachnospiraceae</taxon>
    </lineage>
</organism>
<proteinExistence type="predicted"/>
<protein>
    <recommendedName>
        <fullName evidence="3">DUF2225 domain-containing protein</fullName>
    </recommendedName>
</protein>
<sequence>MDNLLFGLEELGITKTNGVDIFGEEKGDSRLKTKIEESTVSEQKESDFLFEKTMTCPVCDKSFKTKQVKIGKPRFIGTDSDLRPRYEGVDTVKYDAVVCLHCGYAELMRNFNSISSRQIKDVKENICNTFKGITNELGEYSYPAALQRYKLALYNGVVKHSKLSERAFICLKIAWLYRAQIESLSKDTEDYAKVAREYAINELMFTKNAYEGFFKAIEKEMPPICGMDETTVNYMLSDLARRCQDYENAEKFAFAVLSSRSASAKIKEKTRAELEIIKKEKASSNK</sequence>